<name>A0A915M9R9_MELJA</name>
<reference evidence="4" key="1">
    <citation type="submission" date="2022-11" db="UniProtKB">
        <authorList>
            <consortium name="WormBaseParasite"/>
        </authorList>
    </citation>
    <scope>IDENTIFICATION</scope>
</reference>
<sequence>MDNLMTSFIIVFVVILVIVIYLLLSSSIGLIIFLLFKSPQPINPQQQIQKRSKKEDIEKVEDQIASSSTKLFGSLPPQPIDPQQQIQQKSESVITLNARQRRRVALHEAGHTVIAYILRVPIDKVTIKGKSPFLGLTLLNDANKPFIEDQEFDNYIMLAMASRATEQKFFEGFGSSLTSHDMAQIKEFIYKKKYMNAVSKNLGLWTLKDDCSQHMQKMRDDEIITEINNLWSKTVTLVSENEALIQTISDRLLENEEITRRELYRILEA</sequence>
<dbReference type="GO" id="GO:0005524">
    <property type="term" value="F:ATP binding"/>
    <property type="evidence" value="ECO:0007669"/>
    <property type="project" value="InterPro"/>
</dbReference>
<keyword evidence="1" id="KW-0472">Membrane</keyword>
<evidence type="ECO:0000313" key="4">
    <source>
        <dbReference type="WBParaSite" id="scaffold3322_cov198.g6435"/>
    </source>
</evidence>
<dbReference type="GO" id="GO:0004176">
    <property type="term" value="F:ATP-dependent peptidase activity"/>
    <property type="evidence" value="ECO:0007669"/>
    <property type="project" value="InterPro"/>
</dbReference>
<dbReference type="InterPro" id="IPR037219">
    <property type="entry name" value="Peptidase_M41-like"/>
</dbReference>
<evidence type="ECO:0000256" key="1">
    <source>
        <dbReference type="SAM" id="Phobius"/>
    </source>
</evidence>
<keyword evidence="1" id="KW-1133">Transmembrane helix</keyword>
<keyword evidence="3" id="KW-1185">Reference proteome</keyword>
<evidence type="ECO:0000313" key="3">
    <source>
        <dbReference type="Proteomes" id="UP000887561"/>
    </source>
</evidence>
<dbReference type="InterPro" id="IPR000642">
    <property type="entry name" value="Peptidase_M41"/>
</dbReference>
<dbReference type="GO" id="GO:0006508">
    <property type="term" value="P:proteolysis"/>
    <property type="evidence" value="ECO:0007669"/>
    <property type="project" value="InterPro"/>
</dbReference>
<protein>
    <submittedName>
        <fullName evidence="4">Peptidase M41 domain-containing protein</fullName>
    </submittedName>
</protein>
<dbReference type="PANTHER" id="PTHR23076:SF97">
    <property type="entry name" value="ATP-DEPENDENT ZINC METALLOPROTEASE YME1L1"/>
    <property type="match status" value="1"/>
</dbReference>
<feature type="transmembrane region" description="Helical" evidence="1">
    <location>
        <begin position="6"/>
        <end position="36"/>
    </location>
</feature>
<dbReference type="GO" id="GO:0004222">
    <property type="term" value="F:metalloendopeptidase activity"/>
    <property type="evidence" value="ECO:0007669"/>
    <property type="project" value="InterPro"/>
</dbReference>
<dbReference type="SUPFAM" id="SSF140990">
    <property type="entry name" value="FtsH protease domain-like"/>
    <property type="match status" value="1"/>
</dbReference>
<dbReference type="PANTHER" id="PTHR23076">
    <property type="entry name" value="METALLOPROTEASE M41 FTSH"/>
    <property type="match status" value="1"/>
</dbReference>
<evidence type="ECO:0000259" key="2">
    <source>
        <dbReference type="Pfam" id="PF01434"/>
    </source>
</evidence>
<accession>A0A915M9R9</accession>
<dbReference type="Proteomes" id="UP000887561">
    <property type="component" value="Unplaced"/>
</dbReference>
<dbReference type="Pfam" id="PF01434">
    <property type="entry name" value="Peptidase_M41"/>
    <property type="match status" value="1"/>
</dbReference>
<organism evidence="3 4">
    <name type="scientific">Meloidogyne javanica</name>
    <name type="common">Root-knot nematode worm</name>
    <dbReference type="NCBI Taxonomy" id="6303"/>
    <lineage>
        <taxon>Eukaryota</taxon>
        <taxon>Metazoa</taxon>
        <taxon>Ecdysozoa</taxon>
        <taxon>Nematoda</taxon>
        <taxon>Chromadorea</taxon>
        <taxon>Rhabditida</taxon>
        <taxon>Tylenchina</taxon>
        <taxon>Tylenchomorpha</taxon>
        <taxon>Tylenchoidea</taxon>
        <taxon>Meloidogynidae</taxon>
        <taxon>Meloidogyninae</taxon>
        <taxon>Meloidogyne</taxon>
        <taxon>Meloidogyne incognita group</taxon>
    </lineage>
</organism>
<proteinExistence type="predicted"/>
<dbReference type="Gene3D" id="1.20.58.760">
    <property type="entry name" value="Peptidase M41"/>
    <property type="match status" value="1"/>
</dbReference>
<dbReference type="WBParaSite" id="scaffold3322_cov198.g6435">
    <property type="protein sequence ID" value="scaffold3322_cov198.g6435"/>
    <property type="gene ID" value="scaffold3322_cov198.g6435"/>
</dbReference>
<dbReference type="AlphaFoldDB" id="A0A915M9R9"/>
<feature type="domain" description="Peptidase M41" evidence="2">
    <location>
        <begin position="96"/>
        <end position="266"/>
    </location>
</feature>
<keyword evidence="1" id="KW-0812">Transmembrane</keyword>